<gene>
    <name evidence="2" type="ORF">HNY73_002198</name>
</gene>
<feature type="compositionally biased region" description="Polar residues" evidence="1">
    <location>
        <begin position="34"/>
        <end position="43"/>
    </location>
</feature>
<keyword evidence="3" id="KW-1185">Reference proteome</keyword>
<protein>
    <submittedName>
        <fullName evidence="2">Uncharacterized protein</fullName>
    </submittedName>
</protein>
<evidence type="ECO:0000313" key="2">
    <source>
        <dbReference type="EMBL" id="KAF8794196.1"/>
    </source>
</evidence>
<evidence type="ECO:0000256" key="1">
    <source>
        <dbReference type="SAM" id="MobiDB-lite"/>
    </source>
</evidence>
<accession>A0A8T0FTV0</accession>
<feature type="region of interest" description="Disordered" evidence="1">
    <location>
        <begin position="34"/>
        <end position="56"/>
    </location>
</feature>
<evidence type="ECO:0000313" key="3">
    <source>
        <dbReference type="Proteomes" id="UP000807504"/>
    </source>
</evidence>
<comment type="caution">
    <text evidence="2">The sequence shown here is derived from an EMBL/GenBank/DDBJ whole genome shotgun (WGS) entry which is preliminary data.</text>
</comment>
<dbReference type="AlphaFoldDB" id="A0A8T0FTV0"/>
<reference evidence="2" key="2">
    <citation type="submission" date="2020-06" db="EMBL/GenBank/DDBJ databases">
        <authorList>
            <person name="Sheffer M."/>
        </authorList>
    </citation>
    <scope>NUCLEOTIDE SEQUENCE</scope>
</reference>
<name>A0A8T0FTV0_ARGBR</name>
<organism evidence="2 3">
    <name type="scientific">Argiope bruennichi</name>
    <name type="common">Wasp spider</name>
    <name type="synonym">Aranea bruennichi</name>
    <dbReference type="NCBI Taxonomy" id="94029"/>
    <lineage>
        <taxon>Eukaryota</taxon>
        <taxon>Metazoa</taxon>
        <taxon>Ecdysozoa</taxon>
        <taxon>Arthropoda</taxon>
        <taxon>Chelicerata</taxon>
        <taxon>Arachnida</taxon>
        <taxon>Araneae</taxon>
        <taxon>Araneomorphae</taxon>
        <taxon>Entelegynae</taxon>
        <taxon>Araneoidea</taxon>
        <taxon>Araneidae</taxon>
        <taxon>Argiope</taxon>
    </lineage>
</organism>
<sequence>MACLTQWHHYTVADGFGLSRRSFELELSSKTWEQGSRSLSTHPSTKKKTPPGHLPVQNTASLEEKLQGMLGGGQRSAPPPYLKVFIIHSWRHTLRADPYLEQLSASLVVEPSPAPLSLQSEDDEDAGLLELLPCRSLSFRREGIGSCASSIMAKMKLVFFFYGVVRDKEVIRNVNNGIESEVRSVSETMGT</sequence>
<proteinExistence type="predicted"/>
<dbReference type="Proteomes" id="UP000807504">
    <property type="component" value="Unassembled WGS sequence"/>
</dbReference>
<reference evidence="2" key="1">
    <citation type="journal article" date="2020" name="bioRxiv">
        <title>Chromosome-level reference genome of the European wasp spider Argiope bruennichi: a resource for studies on range expansion and evolutionary adaptation.</title>
        <authorList>
            <person name="Sheffer M.M."/>
            <person name="Hoppe A."/>
            <person name="Krehenwinkel H."/>
            <person name="Uhl G."/>
            <person name="Kuss A.W."/>
            <person name="Jensen L."/>
            <person name="Jensen C."/>
            <person name="Gillespie R.G."/>
            <person name="Hoff K.J."/>
            <person name="Prost S."/>
        </authorList>
    </citation>
    <scope>NUCLEOTIDE SEQUENCE</scope>
</reference>
<dbReference type="EMBL" id="JABXBU010000002">
    <property type="protein sequence ID" value="KAF8794196.1"/>
    <property type="molecule type" value="Genomic_DNA"/>
</dbReference>